<dbReference type="SUPFAM" id="SSF48452">
    <property type="entry name" value="TPR-like"/>
    <property type="match status" value="4"/>
</dbReference>
<dbReference type="PANTHER" id="PTHR14699:SF0">
    <property type="entry name" value="TETRATRICOPEPTIDE REPEAT PROTEIN 21 HOMOLOG"/>
    <property type="match status" value="1"/>
</dbReference>
<dbReference type="InterPro" id="IPR019734">
    <property type="entry name" value="TPR_rpt"/>
</dbReference>
<dbReference type="Pfam" id="PF25068">
    <property type="entry name" value="ARM_TT21_4th"/>
    <property type="match status" value="1"/>
</dbReference>
<keyword evidence="3 4" id="KW-0802">TPR repeat</keyword>
<evidence type="ECO:0000259" key="5">
    <source>
        <dbReference type="Pfam" id="PF25060"/>
    </source>
</evidence>
<comment type="caution">
    <text evidence="10">The sequence shown here is derived from an EMBL/GenBank/DDBJ whole genome shotgun (WGS) entry which is preliminary data.</text>
</comment>
<feature type="domain" description="Tetratricopeptide repeat protein 21A/21B fifth ARM repeats" evidence="8">
    <location>
        <begin position="960"/>
        <end position="1060"/>
    </location>
</feature>
<feature type="domain" description="Tetratricopeptide repeat protein 21A/21B second ARM" evidence="5">
    <location>
        <begin position="264"/>
        <end position="421"/>
    </location>
</feature>
<evidence type="ECO:0000256" key="3">
    <source>
        <dbReference type="ARBA" id="ARBA00022803"/>
    </source>
</evidence>
<dbReference type="InterPro" id="IPR056835">
    <property type="entry name" value="ARM_TT21_5th"/>
</dbReference>
<evidence type="ECO:0000313" key="11">
    <source>
        <dbReference type="Proteomes" id="UP001470230"/>
    </source>
</evidence>
<dbReference type="Proteomes" id="UP001470230">
    <property type="component" value="Unassembled WGS sequence"/>
</dbReference>
<feature type="domain" description="Tetratricopeptide repeat protein 21A/21B C-terminal ARM" evidence="7">
    <location>
        <begin position="1109"/>
        <end position="1337"/>
    </location>
</feature>
<evidence type="ECO:0000313" key="10">
    <source>
        <dbReference type="EMBL" id="KAK8864980.1"/>
    </source>
</evidence>
<gene>
    <name evidence="10" type="ORF">M9Y10_010508</name>
</gene>
<dbReference type="InterPro" id="IPR056833">
    <property type="entry name" value="ARM_TT21_N"/>
</dbReference>
<evidence type="ECO:0000259" key="7">
    <source>
        <dbReference type="Pfam" id="PF25063"/>
    </source>
</evidence>
<dbReference type="SUPFAM" id="SSF81901">
    <property type="entry name" value="HCP-like"/>
    <property type="match status" value="1"/>
</dbReference>
<dbReference type="Pfam" id="PF25062">
    <property type="entry name" value="ARM_TT21_N"/>
    <property type="match status" value="1"/>
</dbReference>
<evidence type="ECO:0000259" key="9">
    <source>
        <dbReference type="Pfam" id="PF25068"/>
    </source>
</evidence>
<reference evidence="10 11" key="1">
    <citation type="submission" date="2024-04" db="EMBL/GenBank/DDBJ databases">
        <title>Tritrichomonas musculus Genome.</title>
        <authorList>
            <person name="Alves-Ferreira E."/>
            <person name="Grigg M."/>
            <person name="Lorenzi H."/>
            <person name="Galac M."/>
        </authorList>
    </citation>
    <scope>NUCLEOTIDE SEQUENCE [LARGE SCALE GENOMIC DNA]</scope>
    <source>
        <strain evidence="10 11">EAF2021</strain>
    </source>
</reference>
<dbReference type="SMART" id="SM00028">
    <property type="entry name" value="TPR"/>
    <property type="match status" value="7"/>
</dbReference>
<feature type="domain" description="Tetratricopeptide repeat protein 21A/21B N-terminal ARM repeat" evidence="6">
    <location>
        <begin position="9"/>
        <end position="223"/>
    </location>
</feature>
<evidence type="ECO:0000259" key="8">
    <source>
        <dbReference type="Pfam" id="PF25064"/>
    </source>
</evidence>
<feature type="domain" description="Tetratricopeptide repeat protein 21A/21B fourth ARM" evidence="9">
    <location>
        <begin position="761"/>
        <end position="910"/>
    </location>
</feature>
<dbReference type="Pfam" id="PF25063">
    <property type="entry name" value="ARM_TT21_C"/>
    <property type="match status" value="1"/>
</dbReference>
<name>A0ABR2IM66_9EUKA</name>
<dbReference type="PROSITE" id="PS50005">
    <property type="entry name" value="TPR"/>
    <property type="match status" value="1"/>
</dbReference>
<dbReference type="PANTHER" id="PTHR14699">
    <property type="entry name" value="STI2 PROTEIN-RELATED"/>
    <property type="match status" value="1"/>
</dbReference>
<dbReference type="EMBL" id="JAPFFF010000016">
    <property type="protein sequence ID" value="KAK8864980.1"/>
    <property type="molecule type" value="Genomic_DNA"/>
</dbReference>
<protein>
    <submittedName>
        <fullName evidence="10">Tetratricopeptide repeat protein 21B</fullName>
    </submittedName>
</protein>
<dbReference type="Pfam" id="PF25064">
    <property type="entry name" value="ARM_TT21_5th"/>
    <property type="match status" value="1"/>
</dbReference>
<feature type="repeat" description="TPR" evidence="4">
    <location>
        <begin position="884"/>
        <end position="917"/>
    </location>
</feature>
<evidence type="ECO:0000259" key="6">
    <source>
        <dbReference type="Pfam" id="PF25062"/>
    </source>
</evidence>
<evidence type="ECO:0000256" key="1">
    <source>
        <dbReference type="ARBA" id="ARBA00010935"/>
    </source>
</evidence>
<proteinExistence type="inferred from homology"/>
<sequence length="1346" mass="156345">MEKCFNERIFYYWRHSLYGHAALLCDKASEIKKNDIFLIVWRSLSQAVVGDTEQSIETLNSIQYRTDLLFLFSFSNYFIQKSAENPDLKLITQFEQEIQKNNRNLPQFIAKITSEIAFLFNDYQLAEEIINNSEKTIQTLSILGWIKMMKGQFQESEVIFNRILKDPANSFHLLTLYGKACLCSKTNQSAEAIQLFARILSKFEFPEINFEKGAIFMSKGNWHSFDELMNNFKDSLPSTLEIDIFDFFNAFYQTGNISKAKESIEKVTKNCELFESKNWFLMARLSHAFGTLGCRNDDILFQSMKLSQLAVNVRPNNSYCLSVLGYHQIMNDRIIVGQNTLYKSIEIDPTNSFAEENIIRMNIKCGRVNSLKDELDLFNLLNEKNVSLLMFFAKVSRILHSEDHDVLIKLIQRIDEIVTSSMNDSEIVALKNQQFFHSEINDGFYSNIELPFNKIVDLTINLSFQNIFDSFDEVLLYHESPKTLFNPKIKQAIHNILKNLFVLIPESSNLRFYKGCFLFIEKKYYESLDMFQTILVSMWPCKVSYSLLMIATIYARQGEFELAQQYLKETVLCNSTISNETFYKLINLTVNPTESKMKKEYEFIMKSFNSLSFLNILSFVDIFIQQKEYLKALNILKLMIERFTNHIEKELIVIRQAKIRAAQNDLQHALNLLNRLKSHSKISEEAVKAQSEIYLNFYHDEENFLRVLIDNCNSFPTMKNFEMLGDGYSRLKQFNDASESYKKAIFGLKNDQMNPDSEIVQKCIKNLIQCHRYNDAVSLFIKVVPQMKSSRQVIISLLHQMVKIERLNEVKKCIASISGTFSQQSSFSSLLDAEYLAIKASIYTKNDDFFEVTQTYEKSINIYEEILNSRSINMYIKTLKEEAANICVDAGTYFEAHQKKEKAFEFYTRAHKLNPTNQKALDSLVSFHKQRLEVNKCISLCEEFLKNDPYDENAVLLFTSFQHKDLKKSIAVLKKFLTKKPHFHRVIIRLVEICSRAGGSYIRIAKRFLSSDNEPGMIFARGVFNVYRGEIESALNCFEKVKNNRKWGVPAKICMFSIYLNPEGKYIWEKEEPLSSPEKIEKARELFDQIYPQNENDKNTENNLQFTIEKDLLYAELEKSINTSDSITSAISRYSNIVNQPQVFSIPAIIGLASCYMRLSKLNEANALIDQVTKSTLNFNMNNDLPYDEFLKPTHETASYFEEAYLMRAQMMLNGSYSNNQQSALHYIFLALDLNQSCKKGWEMCAEAYSRSEMHADAANAYKHCWQLSSHQIVVDEKLRKKCEMKNIDLEREKVTEIGYSYAIASLKAKKPEDALEMCQEILDINPCFSELKRNVIIPSFKMLKS</sequence>
<keyword evidence="11" id="KW-1185">Reference proteome</keyword>
<organism evidence="10 11">
    <name type="scientific">Tritrichomonas musculus</name>
    <dbReference type="NCBI Taxonomy" id="1915356"/>
    <lineage>
        <taxon>Eukaryota</taxon>
        <taxon>Metamonada</taxon>
        <taxon>Parabasalia</taxon>
        <taxon>Tritrichomonadida</taxon>
        <taxon>Tritrichomonadidae</taxon>
        <taxon>Tritrichomonas</taxon>
    </lineage>
</organism>
<dbReference type="Gene3D" id="1.25.40.10">
    <property type="entry name" value="Tetratricopeptide repeat domain"/>
    <property type="match status" value="4"/>
</dbReference>
<evidence type="ECO:0000256" key="2">
    <source>
        <dbReference type="ARBA" id="ARBA00022737"/>
    </source>
</evidence>
<dbReference type="Pfam" id="PF25058">
    <property type="entry name" value="ARM_TT21"/>
    <property type="match status" value="1"/>
</dbReference>
<evidence type="ECO:0000256" key="4">
    <source>
        <dbReference type="PROSITE-ProRule" id="PRU00339"/>
    </source>
</evidence>
<dbReference type="Pfam" id="PF25060">
    <property type="entry name" value="ARM_TT21_2nd"/>
    <property type="match status" value="1"/>
</dbReference>
<dbReference type="InterPro" id="IPR056834">
    <property type="entry name" value="ARM_TT21_C"/>
</dbReference>
<accession>A0ABR2IM66</accession>
<dbReference type="InterPro" id="IPR011990">
    <property type="entry name" value="TPR-like_helical_dom_sf"/>
</dbReference>
<dbReference type="InterPro" id="IPR056832">
    <property type="entry name" value="ARM_TT21_2nd"/>
</dbReference>
<dbReference type="InterPro" id="IPR040364">
    <property type="entry name" value="TTC21A/TTC21B"/>
</dbReference>
<keyword evidence="2" id="KW-0677">Repeat</keyword>
<dbReference type="InterPro" id="IPR056836">
    <property type="entry name" value="ARM_TT21_4th"/>
</dbReference>
<comment type="similarity">
    <text evidence="1">Belongs to the TTC21 family.</text>
</comment>